<gene>
    <name evidence="7" type="ORF">C2L80_11135</name>
    <name evidence="6" type="ORF">K8V16_10490</name>
</gene>
<sequence length="497" mass="52161">MEGSNGKAFARTLAKGGASRKGRRDVAMVVGLAFYWQFYRWANVKNVVADARGFPDGGLLPLAFYGAVLAIALALLLLRGLPARLASPRLALAAGAAASAALAGAWAGALMLDEGVAVLAAASFALSACSFTVLTLAWARRCRMAACAEAKRAVLLVCLSSLVSFALASANSLVANDHALLAVIAPSASALCLRLDGGPFKREAARLSLLSAPASRPVVVVLVALLVLIVCMKGVSDAFYSTGSSAMLYLKHFITVVELAAIIFACLFATDLGRFAFAGWVVLVGGVLSGLSLLFFPGEPSAAFQFGLGTVTAGRTCLELFVFVLATCLSDRDELRSTLMLLVVPETAGCLVGYGALPFALRSMGAAGGEWFGALSLGACAITVASTLLAMSLLALKGIERPPQPPASVEAPEADSRRFDEVARRFSLTKREEETARLFYRGYSTKRIAELHYVSLNTTQSHLRSVYRKTGVHNRQQLIDLVESSADAGRAANEGAG</sequence>
<evidence type="ECO:0000313" key="7">
    <source>
        <dbReference type="EMBL" id="PNV64580.1"/>
    </source>
</evidence>
<feature type="transmembrane region" description="Helical" evidence="4">
    <location>
        <begin position="302"/>
        <end position="326"/>
    </location>
</feature>
<reference evidence="6" key="3">
    <citation type="submission" date="2021-09" db="EMBL/GenBank/DDBJ databases">
        <authorList>
            <person name="Gilroy R."/>
        </authorList>
    </citation>
    <scope>NUCLEOTIDE SEQUENCE</scope>
    <source>
        <strain evidence="6">USAMLcec12-2067</strain>
    </source>
</reference>
<dbReference type="CDD" id="cd06170">
    <property type="entry name" value="LuxR_C_like"/>
    <property type="match status" value="1"/>
</dbReference>
<evidence type="ECO:0000256" key="1">
    <source>
        <dbReference type="ARBA" id="ARBA00023015"/>
    </source>
</evidence>
<feature type="domain" description="HTH luxR-type" evidence="5">
    <location>
        <begin position="421"/>
        <end position="486"/>
    </location>
</feature>
<accession>A0A2K2U333</accession>
<keyword evidence="4" id="KW-1133">Transmembrane helix</keyword>
<evidence type="ECO:0000256" key="3">
    <source>
        <dbReference type="ARBA" id="ARBA00023163"/>
    </source>
</evidence>
<keyword evidence="4" id="KW-0472">Membrane</keyword>
<keyword evidence="3" id="KW-0804">Transcription</keyword>
<dbReference type="EMBL" id="PPEL01000083">
    <property type="protein sequence ID" value="PNV64580.1"/>
    <property type="molecule type" value="Genomic_DNA"/>
</dbReference>
<organism evidence="7 8">
    <name type="scientific">Rubneribacter badeniensis</name>
    <dbReference type="NCBI Taxonomy" id="2070688"/>
    <lineage>
        <taxon>Bacteria</taxon>
        <taxon>Bacillati</taxon>
        <taxon>Actinomycetota</taxon>
        <taxon>Coriobacteriia</taxon>
        <taxon>Eggerthellales</taxon>
        <taxon>Eggerthellaceae</taxon>
        <taxon>Rubneribacter</taxon>
    </lineage>
</organism>
<dbReference type="GO" id="GO:0006355">
    <property type="term" value="P:regulation of DNA-templated transcription"/>
    <property type="evidence" value="ECO:0007669"/>
    <property type="project" value="InterPro"/>
</dbReference>
<dbReference type="Proteomes" id="UP000236488">
    <property type="component" value="Unassembled WGS sequence"/>
</dbReference>
<dbReference type="InterPro" id="IPR000792">
    <property type="entry name" value="Tscrpt_reg_LuxR_C"/>
</dbReference>
<dbReference type="InterPro" id="IPR016032">
    <property type="entry name" value="Sig_transdc_resp-reg_C-effctor"/>
</dbReference>
<feature type="transmembrane region" description="Helical" evidence="4">
    <location>
        <begin position="153"/>
        <end position="173"/>
    </location>
</feature>
<feature type="transmembrane region" description="Helical" evidence="4">
    <location>
        <begin position="118"/>
        <end position="141"/>
    </location>
</feature>
<dbReference type="PANTHER" id="PTHR44688">
    <property type="entry name" value="DNA-BINDING TRANSCRIPTIONAL ACTIVATOR DEVR_DOSR"/>
    <property type="match status" value="1"/>
</dbReference>
<reference evidence="6" key="2">
    <citation type="journal article" date="2021" name="PeerJ">
        <title>Extensive microbial diversity within the chicken gut microbiome revealed by metagenomics and culture.</title>
        <authorList>
            <person name="Gilroy R."/>
            <person name="Ravi A."/>
            <person name="Getino M."/>
            <person name="Pursley I."/>
            <person name="Horton D.L."/>
            <person name="Alikhan N.F."/>
            <person name="Baker D."/>
            <person name="Gharbi K."/>
            <person name="Hall N."/>
            <person name="Watson M."/>
            <person name="Adriaenssens E.M."/>
            <person name="Foster-Nyarko E."/>
            <person name="Jarju S."/>
            <person name="Secka A."/>
            <person name="Antonio M."/>
            <person name="Oren A."/>
            <person name="Chaudhuri R.R."/>
            <person name="La Ragione R."/>
            <person name="Hildebrand F."/>
            <person name="Pallen M.J."/>
        </authorList>
    </citation>
    <scope>NUCLEOTIDE SEQUENCE</scope>
    <source>
        <strain evidence="6">USAMLcec12-2067</strain>
    </source>
</reference>
<dbReference type="Proteomes" id="UP000789325">
    <property type="component" value="Unassembled WGS sequence"/>
</dbReference>
<feature type="transmembrane region" description="Helical" evidence="4">
    <location>
        <begin position="275"/>
        <end position="296"/>
    </location>
</feature>
<keyword evidence="8" id="KW-1185">Reference proteome</keyword>
<feature type="transmembrane region" description="Helical" evidence="4">
    <location>
        <begin position="371"/>
        <end position="396"/>
    </location>
</feature>
<comment type="caution">
    <text evidence="7">The sequence shown here is derived from an EMBL/GenBank/DDBJ whole genome shotgun (WGS) entry which is preliminary data.</text>
</comment>
<dbReference type="EMBL" id="DYZL01000208">
    <property type="protein sequence ID" value="HJH44204.1"/>
    <property type="molecule type" value="Genomic_DNA"/>
</dbReference>
<dbReference type="PANTHER" id="PTHR44688:SF16">
    <property type="entry name" value="DNA-BINDING TRANSCRIPTIONAL ACTIVATOR DEVR_DOSR"/>
    <property type="match status" value="1"/>
</dbReference>
<feature type="transmembrane region" description="Helical" evidence="4">
    <location>
        <begin position="90"/>
        <end position="112"/>
    </location>
</feature>
<feature type="transmembrane region" description="Helical" evidence="4">
    <location>
        <begin position="25"/>
        <end position="42"/>
    </location>
</feature>
<dbReference type="SUPFAM" id="SSF46894">
    <property type="entry name" value="C-terminal effector domain of the bipartite response regulators"/>
    <property type="match status" value="1"/>
</dbReference>
<proteinExistence type="predicted"/>
<feature type="transmembrane region" description="Helical" evidence="4">
    <location>
        <begin position="179"/>
        <end position="197"/>
    </location>
</feature>
<evidence type="ECO:0000259" key="5">
    <source>
        <dbReference type="PROSITE" id="PS50043"/>
    </source>
</evidence>
<dbReference type="PRINTS" id="PR00038">
    <property type="entry name" value="HTHLUXR"/>
</dbReference>
<dbReference type="RefSeq" id="WP_103263218.1">
    <property type="nucleotide sequence ID" value="NZ_PPEL01000083.1"/>
</dbReference>
<reference evidence="7 8" key="1">
    <citation type="journal article" date="2018" name="Int. J. Syst. Evol. Microbiol.">
        <title>Rubneribacter badeniensis gen. nov., sp. nov. and Enteroscipio rubneri gen. nov., sp. nov., new members of the Eggerthellaceae isolated from human faeces.</title>
        <authorList>
            <person name="Danylec N."/>
            <person name="Gobl A."/>
            <person name="Stoll D.A."/>
            <person name="Hetzer B."/>
            <person name="Kulling S.E."/>
            <person name="Huch M."/>
        </authorList>
    </citation>
    <scope>NUCLEOTIDE SEQUENCE [LARGE SCALE GENOMIC DNA]</scope>
    <source>
        <strain evidence="7 8">ResAG-85</strain>
    </source>
</reference>
<keyword evidence="2" id="KW-0238">DNA-binding</keyword>
<dbReference type="GO" id="GO:0003677">
    <property type="term" value="F:DNA binding"/>
    <property type="evidence" value="ECO:0007669"/>
    <property type="project" value="UniProtKB-KW"/>
</dbReference>
<evidence type="ECO:0000313" key="6">
    <source>
        <dbReference type="EMBL" id="HJH44204.1"/>
    </source>
</evidence>
<evidence type="ECO:0000256" key="2">
    <source>
        <dbReference type="ARBA" id="ARBA00023125"/>
    </source>
</evidence>
<dbReference type="PROSITE" id="PS50043">
    <property type="entry name" value="HTH_LUXR_2"/>
    <property type="match status" value="1"/>
</dbReference>
<feature type="transmembrane region" description="Helical" evidence="4">
    <location>
        <begin position="338"/>
        <end position="359"/>
    </location>
</feature>
<dbReference type="InterPro" id="IPR036388">
    <property type="entry name" value="WH-like_DNA-bd_sf"/>
</dbReference>
<protein>
    <submittedName>
        <fullName evidence="6">LuxR C-terminal-related transcriptional regulator</fullName>
    </submittedName>
</protein>
<keyword evidence="1" id="KW-0805">Transcription regulation</keyword>
<name>A0A2K2U333_9ACTN</name>
<dbReference type="AlphaFoldDB" id="A0A2K2U333"/>
<keyword evidence="4" id="KW-0812">Transmembrane</keyword>
<evidence type="ECO:0000256" key="4">
    <source>
        <dbReference type="SAM" id="Phobius"/>
    </source>
</evidence>
<dbReference type="SMART" id="SM00421">
    <property type="entry name" value="HTH_LUXR"/>
    <property type="match status" value="1"/>
</dbReference>
<feature type="transmembrane region" description="Helical" evidence="4">
    <location>
        <begin position="248"/>
        <end position="268"/>
    </location>
</feature>
<evidence type="ECO:0000313" key="8">
    <source>
        <dbReference type="Proteomes" id="UP000236488"/>
    </source>
</evidence>
<feature type="transmembrane region" description="Helical" evidence="4">
    <location>
        <begin position="62"/>
        <end position="78"/>
    </location>
</feature>
<dbReference type="Gene3D" id="1.10.10.10">
    <property type="entry name" value="Winged helix-like DNA-binding domain superfamily/Winged helix DNA-binding domain"/>
    <property type="match status" value="1"/>
</dbReference>
<dbReference type="Pfam" id="PF00196">
    <property type="entry name" value="GerE"/>
    <property type="match status" value="1"/>
</dbReference>
<feature type="transmembrane region" description="Helical" evidence="4">
    <location>
        <begin position="218"/>
        <end position="236"/>
    </location>
</feature>